<gene>
    <name evidence="1" type="ORF">QC825_14890</name>
</gene>
<dbReference type="EMBL" id="JARWAO010000011">
    <property type="protein sequence ID" value="MDR5897356.1"/>
    <property type="molecule type" value="Genomic_DNA"/>
</dbReference>
<evidence type="ECO:0000313" key="2">
    <source>
        <dbReference type="Proteomes" id="UP001269375"/>
    </source>
</evidence>
<sequence>MIALLILSGLSLASLLFFIAALRLGAIYDENDLKVIERGES</sequence>
<comment type="caution">
    <text evidence="1">The sequence shown here is derived from an EMBL/GenBank/DDBJ whole genome shotgun (WGS) entry which is preliminary data.</text>
</comment>
<reference evidence="1 2" key="1">
    <citation type="submission" date="2023-04" db="EMBL/GenBank/DDBJ databases">
        <title>A long-awaited taxogenomic arrangement of the family Halomonadaceae.</title>
        <authorList>
            <person name="De La Haba R."/>
            <person name="Chuvochina M."/>
            <person name="Wittouck S."/>
            <person name="Arahal D.R."/>
            <person name="Sanchez-Porro C."/>
            <person name="Hugenholtz P."/>
            <person name="Ventosa A."/>
        </authorList>
    </citation>
    <scope>NUCLEOTIDE SEQUENCE [LARGE SCALE GENOMIC DNA]</scope>
    <source>
        <strain evidence="1 2">DSM 22428</strain>
    </source>
</reference>
<protein>
    <recommendedName>
        <fullName evidence="3">Cbb3-type cytochrome oxidase assembly protein CcoS</fullName>
    </recommendedName>
</protein>
<evidence type="ECO:0008006" key="3">
    <source>
        <dbReference type="Google" id="ProtNLM"/>
    </source>
</evidence>
<dbReference type="Proteomes" id="UP001269375">
    <property type="component" value="Unassembled WGS sequence"/>
</dbReference>
<proteinExistence type="predicted"/>
<organism evidence="1 2">
    <name type="scientific">Larsenimonas suaedae</name>
    <dbReference type="NCBI Taxonomy" id="1851019"/>
    <lineage>
        <taxon>Bacteria</taxon>
        <taxon>Pseudomonadati</taxon>
        <taxon>Pseudomonadota</taxon>
        <taxon>Gammaproteobacteria</taxon>
        <taxon>Oceanospirillales</taxon>
        <taxon>Halomonadaceae</taxon>
        <taxon>Larsenimonas</taxon>
    </lineage>
</organism>
<name>A0ABU1GZ79_9GAMM</name>
<keyword evidence="2" id="KW-1185">Reference proteome</keyword>
<evidence type="ECO:0000313" key="1">
    <source>
        <dbReference type="EMBL" id="MDR5897356.1"/>
    </source>
</evidence>
<dbReference type="RefSeq" id="WP_285836142.1">
    <property type="nucleotide sequence ID" value="NZ_JAMLJI010000004.1"/>
</dbReference>
<accession>A0ABU1GZ79</accession>